<gene>
    <name evidence="3" type="primary">pimB</name>
    <name evidence="3" type="ORF">PSJ8397_02406</name>
</gene>
<reference evidence="3 4" key="1">
    <citation type="submission" date="2017-03" db="EMBL/GenBank/DDBJ databases">
        <authorList>
            <person name="Afonso C.L."/>
            <person name="Miller P.J."/>
            <person name="Scott M.A."/>
            <person name="Spackman E."/>
            <person name="Goraichik I."/>
            <person name="Dimitrov K.M."/>
            <person name="Suarez D.L."/>
            <person name="Swayne D.E."/>
        </authorList>
    </citation>
    <scope>NUCLEOTIDE SEQUENCE [LARGE SCALE GENOMIC DNA]</scope>
    <source>
        <strain evidence="3 4">CECT 8397</strain>
    </source>
</reference>
<dbReference type="AlphaFoldDB" id="A0A1Y5SQY7"/>
<evidence type="ECO:0000259" key="2">
    <source>
        <dbReference type="Pfam" id="PF13439"/>
    </source>
</evidence>
<dbReference type="GO" id="GO:0016757">
    <property type="term" value="F:glycosyltransferase activity"/>
    <property type="evidence" value="ECO:0007669"/>
    <property type="project" value="UniProtKB-KW"/>
</dbReference>
<dbReference type="Pfam" id="PF00534">
    <property type="entry name" value="Glycos_transf_1"/>
    <property type="match status" value="1"/>
</dbReference>
<organism evidence="3 4">
    <name type="scientific">Pseudooctadecabacter jejudonensis</name>
    <dbReference type="NCBI Taxonomy" id="1391910"/>
    <lineage>
        <taxon>Bacteria</taxon>
        <taxon>Pseudomonadati</taxon>
        <taxon>Pseudomonadota</taxon>
        <taxon>Alphaproteobacteria</taxon>
        <taxon>Rhodobacterales</taxon>
        <taxon>Paracoccaceae</taxon>
        <taxon>Pseudooctadecabacter</taxon>
    </lineage>
</organism>
<keyword evidence="3" id="KW-0808">Transferase</keyword>
<feature type="domain" description="Glycosyltransferase subfamily 4-like N-terminal" evidence="2">
    <location>
        <begin position="17"/>
        <end position="206"/>
    </location>
</feature>
<evidence type="ECO:0000313" key="3">
    <source>
        <dbReference type="EMBL" id="SLN45931.1"/>
    </source>
</evidence>
<dbReference type="PANTHER" id="PTHR12526">
    <property type="entry name" value="GLYCOSYLTRANSFERASE"/>
    <property type="match status" value="1"/>
</dbReference>
<feature type="domain" description="Glycosyl transferase family 1" evidence="1">
    <location>
        <begin position="219"/>
        <end position="380"/>
    </location>
</feature>
<dbReference type="EC" id="2.4.1.57" evidence="3"/>
<accession>A0A1Y5SQY7</accession>
<dbReference type="RefSeq" id="WP_085864792.1">
    <property type="nucleotide sequence ID" value="NZ_FWFT01000003.1"/>
</dbReference>
<dbReference type="CDD" id="cd03801">
    <property type="entry name" value="GT4_PimA-like"/>
    <property type="match status" value="1"/>
</dbReference>
<dbReference type="EMBL" id="FWFT01000003">
    <property type="protein sequence ID" value="SLN45931.1"/>
    <property type="molecule type" value="Genomic_DNA"/>
</dbReference>
<dbReference type="Gene3D" id="3.40.50.2000">
    <property type="entry name" value="Glycogen Phosphorylase B"/>
    <property type="match status" value="2"/>
</dbReference>
<name>A0A1Y5SQY7_9RHOB</name>
<dbReference type="InterPro" id="IPR028098">
    <property type="entry name" value="Glyco_trans_4-like_N"/>
</dbReference>
<dbReference type="SUPFAM" id="SSF53756">
    <property type="entry name" value="UDP-Glycosyltransferase/glycogen phosphorylase"/>
    <property type="match status" value="1"/>
</dbReference>
<dbReference type="InterPro" id="IPR001296">
    <property type="entry name" value="Glyco_trans_1"/>
</dbReference>
<keyword evidence="4" id="KW-1185">Reference proteome</keyword>
<keyword evidence="3" id="KW-0328">Glycosyltransferase</keyword>
<evidence type="ECO:0000259" key="1">
    <source>
        <dbReference type="Pfam" id="PF00534"/>
    </source>
</evidence>
<evidence type="ECO:0000313" key="4">
    <source>
        <dbReference type="Proteomes" id="UP000193623"/>
    </source>
</evidence>
<dbReference type="OrthoDB" id="9790710at2"/>
<dbReference type="Pfam" id="PF13439">
    <property type="entry name" value="Glyco_transf_4"/>
    <property type="match status" value="1"/>
</dbReference>
<sequence>MAHILITVSEFPKVTETFVLSNALHYQEQGHRVGIFHVKPFRDAEVVHPHARPILQAGFTFGWFDRRSAAALAAETLRAPHRVLGLFGQIGAAFWREPKRLAATLALFPKATALARHCRREGVDHIHAEFAGYPATAAWVAAKLSGVPFSFSAHAHDIFLTQSLLVTKATEASFVRAISHFNRDFLARIDGFPADKICVLRCGVSLPQEVPVPDLQAGQPLRIVFVGALLPRKGVDVLLRALSDLPQGFEWSLDIIGGGSQDASLRKLAATLTLKNVTFHGPQSSDVVRAAMAEAHVVVVPSREGEGGRSEGIPVVLMEALSLARPVITTRLSGIPELVEDGVTGLLCPPDDVDALRAALLRLREDYPAARAMGRRGRERVAEDFDITKTADALLTRILEV</sequence>
<proteinExistence type="predicted"/>
<protein>
    <submittedName>
        <fullName evidence="3">GDP-mannose-dependent alpha-(1-6)-phosphatidylinositol monomannoside mannosyltransferase</fullName>
        <ecNumber evidence="3">2.4.1.57</ecNumber>
    </submittedName>
</protein>
<dbReference type="Proteomes" id="UP000193623">
    <property type="component" value="Unassembled WGS sequence"/>
</dbReference>